<dbReference type="AlphaFoldDB" id="A0AAV9KTE1"/>
<proteinExistence type="predicted"/>
<evidence type="ECO:0000313" key="1">
    <source>
        <dbReference type="EMBL" id="KAK4715879.1"/>
    </source>
</evidence>
<dbReference type="Proteomes" id="UP001311915">
    <property type="component" value="Unassembled WGS sequence"/>
</dbReference>
<name>A0AAV9KTE1_9SOLN</name>
<sequence>MLLNQIGEALIDQHHQIQGEKHQSWQLAGKPQAPGGEDCVKRQKYQGQDIDIIEICFRKAGFTVSAY</sequence>
<reference evidence="1 2" key="1">
    <citation type="submission" date="2023-10" db="EMBL/GenBank/DDBJ databases">
        <title>Genome-Wide Identification Analysis in wild type Solanum Pinnatisectum Reveals Some Genes Defensing Phytophthora Infestans.</title>
        <authorList>
            <person name="Sun C."/>
        </authorList>
    </citation>
    <scope>NUCLEOTIDE SEQUENCE [LARGE SCALE GENOMIC DNA]</scope>
    <source>
        <strain evidence="1">LQN</strain>
        <tissue evidence="1">Leaf</tissue>
    </source>
</reference>
<organism evidence="1 2">
    <name type="scientific">Solanum pinnatisectum</name>
    <name type="common">tansyleaf nightshade</name>
    <dbReference type="NCBI Taxonomy" id="50273"/>
    <lineage>
        <taxon>Eukaryota</taxon>
        <taxon>Viridiplantae</taxon>
        <taxon>Streptophyta</taxon>
        <taxon>Embryophyta</taxon>
        <taxon>Tracheophyta</taxon>
        <taxon>Spermatophyta</taxon>
        <taxon>Magnoliopsida</taxon>
        <taxon>eudicotyledons</taxon>
        <taxon>Gunneridae</taxon>
        <taxon>Pentapetalae</taxon>
        <taxon>asterids</taxon>
        <taxon>lamiids</taxon>
        <taxon>Solanales</taxon>
        <taxon>Solanaceae</taxon>
        <taxon>Solanoideae</taxon>
        <taxon>Solaneae</taxon>
        <taxon>Solanum</taxon>
    </lineage>
</organism>
<accession>A0AAV9KTE1</accession>
<protein>
    <submittedName>
        <fullName evidence="1">Uncharacterized protein</fullName>
    </submittedName>
</protein>
<dbReference type="EMBL" id="JAWPEI010000009">
    <property type="protein sequence ID" value="KAK4715879.1"/>
    <property type="molecule type" value="Genomic_DNA"/>
</dbReference>
<evidence type="ECO:0000313" key="2">
    <source>
        <dbReference type="Proteomes" id="UP001311915"/>
    </source>
</evidence>
<gene>
    <name evidence="1" type="ORF">R3W88_014217</name>
</gene>
<comment type="caution">
    <text evidence="1">The sequence shown here is derived from an EMBL/GenBank/DDBJ whole genome shotgun (WGS) entry which is preliminary data.</text>
</comment>
<keyword evidence="2" id="KW-1185">Reference proteome</keyword>